<dbReference type="Proteomes" id="UP001396898">
    <property type="component" value="Unassembled WGS sequence"/>
</dbReference>
<reference evidence="1 2" key="1">
    <citation type="submission" date="2023-01" db="EMBL/GenBank/DDBJ databases">
        <title>Analysis of 21 Apiospora genomes using comparative genomics revels a genus with tremendous synthesis potential of carbohydrate active enzymes and secondary metabolites.</title>
        <authorList>
            <person name="Sorensen T."/>
        </authorList>
    </citation>
    <scope>NUCLEOTIDE SEQUENCE [LARGE SCALE GENOMIC DNA]</scope>
    <source>
        <strain evidence="1 2">CBS 20057</strain>
    </source>
</reference>
<proteinExistence type="predicted"/>
<sequence length="253" mass="28182">MITRPGLLLERYLDGWCRYKWDAIYLMHPGSGNVARAFPPHFGHHEFTHWKRQTIRLYDGNQPDMRIGGISRPGAGNWQQRAVMLGTIKQSDGSRYCFGYTTPDEHEGLVSLANVLCYVPGMEVRSIIWLSAVEGEVRQYRCAILCGIVGYGPSSDTVRCWPITAEKLLPYPRLRGQTLDSSNPNLVDLLSKKSIVKMLGKITGPPLGAGGYIPRGFSDLKTGVDNIKAGLEESTFLETSYLTLNIEVTSTRS</sequence>
<name>A0ABR1R1F0_9PEZI</name>
<protein>
    <submittedName>
        <fullName evidence="1">Uncharacterized protein</fullName>
    </submittedName>
</protein>
<comment type="caution">
    <text evidence="1">The sequence shown here is derived from an EMBL/GenBank/DDBJ whole genome shotgun (WGS) entry which is preliminary data.</text>
</comment>
<organism evidence="1 2">
    <name type="scientific">Apiospora marii</name>
    <dbReference type="NCBI Taxonomy" id="335849"/>
    <lineage>
        <taxon>Eukaryota</taxon>
        <taxon>Fungi</taxon>
        <taxon>Dikarya</taxon>
        <taxon>Ascomycota</taxon>
        <taxon>Pezizomycotina</taxon>
        <taxon>Sordariomycetes</taxon>
        <taxon>Xylariomycetidae</taxon>
        <taxon>Amphisphaeriales</taxon>
        <taxon>Apiosporaceae</taxon>
        <taxon>Apiospora</taxon>
    </lineage>
</organism>
<keyword evidence="2" id="KW-1185">Reference proteome</keyword>
<evidence type="ECO:0000313" key="1">
    <source>
        <dbReference type="EMBL" id="KAK7995893.1"/>
    </source>
</evidence>
<gene>
    <name evidence="1" type="ORF">PG991_015360</name>
</gene>
<dbReference type="EMBL" id="JAQQWI010000022">
    <property type="protein sequence ID" value="KAK7995893.1"/>
    <property type="molecule type" value="Genomic_DNA"/>
</dbReference>
<evidence type="ECO:0000313" key="2">
    <source>
        <dbReference type="Proteomes" id="UP001396898"/>
    </source>
</evidence>
<accession>A0ABR1R1F0</accession>